<dbReference type="GO" id="GO:0003700">
    <property type="term" value="F:DNA-binding transcription factor activity"/>
    <property type="evidence" value="ECO:0007669"/>
    <property type="project" value="TreeGrafter"/>
</dbReference>
<dbReference type="GO" id="GO:0050793">
    <property type="term" value="P:regulation of developmental process"/>
    <property type="evidence" value="ECO:0007669"/>
    <property type="project" value="TreeGrafter"/>
</dbReference>
<feature type="domain" description="ZF-HD dimerization-type" evidence="11">
    <location>
        <begin position="47"/>
        <end position="92"/>
    </location>
</feature>
<dbReference type="CDD" id="cd00086">
    <property type="entry name" value="homeodomain"/>
    <property type="match status" value="1"/>
</dbReference>
<dbReference type="GO" id="GO:0005634">
    <property type="term" value="C:nucleus"/>
    <property type="evidence" value="ECO:0007669"/>
    <property type="project" value="UniProtKB-SubCell"/>
</dbReference>
<dbReference type="PANTHER" id="PTHR31948:SF72">
    <property type="entry name" value="ZINC-FINGER HOMEODOMAIN PROTEIN 10"/>
    <property type="match status" value="1"/>
</dbReference>
<feature type="compositionally biased region" description="Low complexity" evidence="10">
    <location>
        <begin position="117"/>
        <end position="137"/>
    </location>
</feature>
<keyword evidence="2" id="KW-0479">Metal-binding</keyword>
<dbReference type="Gene3D" id="1.10.10.60">
    <property type="entry name" value="Homeodomain-like"/>
    <property type="match status" value="1"/>
</dbReference>
<dbReference type="SUPFAM" id="SSF46689">
    <property type="entry name" value="Homeodomain-like"/>
    <property type="match status" value="1"/>
</dbReference>
<comment type="subcellular location">
    <subcellularLocation>
        <location evidence="1">Nucleus</location>
    </subcellularLocation>
</comment>
<evidence type="ECO:0000256" key="6">
    <source>
        <dbReference type="ARBA" id="ARBA00023125"/>
    </source>
</evidence>
<evidence type="ECO:0000256" key="5">
    <source>
        <dbReference type="ARBA" id="ARBA00023015"/>
    </source>
</evidence>
<keyword evidence="7" id="KW-0371">Homeobox</keyword>
<evidence type="ECO:0000256" key="8">
    <source>
        <dbReference type="ARBA" id="ARBA00023163"/>
    </source>
</evidence>
<dbReference type="InterPro" id="IPR006456">
    <property type="entry name" value="ZF_HD_homeobox_Cys/His_dimer"/>
</dbReference>
<evidence type="ECO:0000313" key="13">
    <source>
        <dbReference type="Proteomes" id="UP000594263"/>
    </source>
</evidence>
<dbReference type="GO" id="GO:0000976">
    <property type="term" value="F:transcription cis-regulatory region binding"/>
    <property type="evidence" value="ECO:0007669"/>
    <property type="project" value="TreeGrafter"/>
</dbReference>
<dbReference type="NCBIfam" id="TIGR01565">
    <property type="entry name" value="homeo_ZF_HD"/>
    <property type="match status" value="1"/>
</dbReference>
<keyword evidence="8" id="KW-0804">Transcription</keyword>
<evidence type="ECO:0000256" key="1">
    <source>
        <dbReference type="ARBA" id="ARBA00004123"/>
    </source>
</evidence>
<feature type="region of interest" description="Disordered" evidence="10">
    <location>
        <begin position="113"/>
        <end position="137"/>
    </location>
</feature>
<dbReference type="PANTHER" id="PTHR31948">
    <property type="entry name" value="ZINC-FINGER HOMEODOMAIN PROTEIN 2"/>
    <property type="match status" value="1"/>
</dbReference>
<evidence type="ECO:0000256" key="9">
    <source>
        <dbReference type="ARBA" id="ARBA00023242"/>
    </source>
</evidence>
<evidence type="ECO:0000256" key="3">
    <source>
        <dbReference type="ARBA" id="ARBA00022771"/>
    </source>
</evidence>
<keyword evidence="5" id="KW-0805">Transcription regulation</keyword>
<keyword evidence="13" id="KW-1185">Reference proteome</keyword>
<dbReference type="InterPro" id="IPR009057">
    <property type="entry name" value="Homeodomain-like_sf"/>
</dbReference>
<accession>A0A7N0UJT3</accession>
<keyword evidence="9" id="KW-0539">Nucleus</keyword>
<evidence type="ECO:0000313" key="12">
    <source>
        <dbReference type="EnsemblPlants" id="Kaladp0071s0106.1.v1.1.CDS.1"/>
    </source>
</evidence>
<dbReference type="PROSITE" id="PS51523">
    <property type="entry name" value="ZF_HD_DIMER"/>
    <property type="match status" value="1"/>
</dbReference>
<dbReference type="AlphaFoldDB" id="A0A7N0UJT3"/>
<dbReference type="Proteomes" id="UP000594263">
    <property type="component" value="Unplaced"/>
</dbReference>
<dbReference type="GO" id="GO:0008270">
    <property type="term" value="F:zinc ion binding"/>
    <property type="evidence" value="ECO:0007669"/>
    <property type="project" value="UniProtKB-KW"/>
</dbReference>
<evidence type="ECO:0000256" key="2">
    <source>
        <dbReference type="ARBA" id="ARBA00022723"/>
    </source>
</evidence>
<dbReference type="Gramene" id="Kaladp0071s0106.1.v1.1">
    <property type="protein sequence ID" value="Kaladp0071s0106.1.v1.1.CDS.1"/>
    <property type="gene ID" value="Kaladp0071s0106.v1.1"/>
</dbReference>
<dbReference type="Pfam" id="PF04770">
    <property type="entry name" value="ZF-HD_dimer"/>
    <property type="match status" value="1"/>
</dbReference>
<evidence type="ECO:0000256" key="7">
    <source>
        <dbReference type="ARBA" id="ARBA00023155"/>
    </source>
</evidence>
<dbReference type="InterPro" id="IPR001356">
    <property type="entry name" value="HD"/>
</dbReference>
<proteinExistence type="predicted"/>
<name>A0A7N0UJT3_KALFE</name>
<keyword evidence="4" id="KW-0862">Zinc</keyword>
<dbReference type="FunFam" id="1.10.10.60:FF:000257">
    <property type="entry name" value="Zinc-finger homeodomain protein 2"/>
    <property type="match status" value="1"/>
</dbReference>
<reference evidence="12" key="1">
    <citation type="submission" date="2021-01" db="UniProtKB">
        <authorList>
            <consortium name="EnsemblPlants"/>
        </authorList>
    </citation>
    <scope>IDENTIFICATION</scope>
</reference>
<dbReference type="EnsemblPlants" id="Kaladp0071s0106.1.v1.1">
    <property type="protein sequence ID" value="Kaladp0071s0106.1.v1.1.CDS.1"/>
    <property type="gene ID" value="Kaladp0071s0106.v1.1"/>
</dbReference>
<dbReference type="InterPro" id="IPR006455">
    <property type="entry name" value="Homeodomain_ZF_HD"/>
</dbReference>
<dbReference type="NCBIfam" id="TIGR01566">
    <property type="entry name" value="ZF_HD_prot_N"/>
    <property type="match status" value="1"/>
</dbReference>
<keyword evidence="3" id="KW-0863">Zinc-finger</keyword>
<evidence type="ECO:0000259" key="11">
    <source>
        <dbReference type="PROSITE" id="PS51523"/>
    </source>
</evidence>
<sequence length="291" mass="31840">MDSGMVAMKMSSDQQAQAQQLCFKALSFSGKKERSRNEQREHETSSYKECQKNHAAAIGGHALDGCGEYMPPPLPSLKCAACGCHRNFHRLDTPSAAVRVEARTIAAAPIFSHPPRRFSSASPSSSSSPSRSEAPISSIYPSAPQILMSLSSGVEMTSGHAITPATAPDPIKLCFDEDVKTDKPKKRFRTKFSAEQKEKMRRFAEGFGWRMQRTDDDAVKRFCDEIGVCRSVLKVWMHNNRSRNLMGINRNNNFEYNGGGLTGGRLDSEEMHVVGNNGGIQSTDGGSSSSV</sequence>
<protein>
    <recommendedName>
        <fullName evidence="11">ZF-HD dimerization-type domain-containing protein</fullName>
    </recommendedName>
</protein>
<organism evidence="12 13">
    <name type="scientific">Kalanchoe fedtschenkoi</name>
    <name type="common">Lavender scallops</name>
    <name type="synonym">South American air plant</name>
    <dbReference type="NCBI Taxonomy" id="63787"/>
    <lineage>
        <taxon>Eukaryota</taxon>
        <taxon>Viridiplantae</taxon>
        <taxon>Streptophyta</taxon>
        <taxon>Embryophyta</taxon>
        <taxon>Tracheophyta</taxon>
        <taxon>Spermatophyta</taxon>
        <taxon>Magnoliopsida</taxon>
        <taxon>eudicotyledons</taxon>
        <taxon>Gunneridae</taxon>
        <taxon>Pentapetalae</taxon>
        <taxon>Saxifragales</taxon>
        <taxon>Crassulaceae</taxon>
        <taxon>Kalanchoe</taxon>
    </lineage>
</organism>
<keyword evidence="6" id="KW-0238">DNA-binding</keyword>
<evidence type="ECO:0000256" key="10">
    <source>
        <dbReference type="SAM" id="MobiDB-lite"/>
    </source>
</evidence>
<evidence type="ECO:0000256" key="4">
    <source>
        <dbReference type="ARBA" id="ARBA00022833"/>
    </source>
</evidence>